<accession>A0A0A0DAR1</accession>
<dbReference type="InterPro" id="IPR006094">
    <property type="entry name" value="Oxid_FAD_bind_N"/>
</dbReference>
<evidence type="ECO:0000256" key="4">
    <source>
        <dbReference type="ARBA" id="ARBA00023002"/>
    </source>
</evidence>
<evidence type="ECO:0000256" key="2">
    <source>
        <dbReference type="ARBA" id="ARBA00022630"/>
    </source>
</evidence>
<dbReference type="Gene3D" id="3.30.465.10">
    <property type="match status" value="1"/>
</dbReference>
<keyword evidence="3" id="KW-0274">FAD</keyword>
<dbReference type="EMBL" id="JANX01000047">
    <property type="protein sequence ID" value="KGM35120.1"/>
    <property type="molecule type" value="Genomic_DNA"/>
</dbReference>
<keyword evidence="2" id="KW-0285">Flavoprotein</keyword>
<dbReference type="PANTHER" id="PTHR13878:SF53">
    <property type="entry name" value="CYTOKININ DEHYDROGENASE 6"/>
    <property type="match status" value="1"/>
</dbReference>
<dbReference type="InterPro" id="IPR016166">
    <property type="entry name" value="FAD-bd_PCMH"/>
</dbReference>
<comment type="similarity">
    <text evidence="1">Belongs to the oxygen-dependent FAD-linked oxidoreductase family.</text>
</comment>
<dbReference type="InterPro" id="IPR050432">
    <property type="entry name" value="FAD-linked_Oxidoreductases_BP"/>
</dbReference>
<dbReference type="PROSITE" id="PS51318">
    <property type="entry name" value="TAT"/>
    <property type="match status" value="1"/>
</dbReference>
<reference evidence="6 7" key="1">
    <citation type="submission" date="2014-01" db="EMBL/GenBank/DDBJ databases">
        <title>Genome sequence determination for a cystic fibrosis isolate, Inquilinus limosus.</title>
        <authorList>
            <person name="Pino M."/>
            <person name="Di Conza J."/>
            <person name="Gutkind G."/>
        </authorList>
    </citation>
    <scope>NUCLEOTIDE SEQUENCE [LARGE SCALE GENOMIC DNA]</scope>
    <source>
        <strain evidence="6 7">MP06</strain>
    </source>
</reference>
<dbReference type="Proteomes" id="UP000029995">
    <property type="component" value="Unassembled WGS sequence"/>
</dbReference>
<dbReference type="InterPro" id="IPR016169">
    <property type="entry name" value="FAD-bd_PCMH_sub2"/>
</dbReference>
<sequence>MAGKRRGRRNFLGWSATALGAAALGGIGGAWLQRLSDAASLPPPAPPRTLLDDASGLNPTPVRGMAFAEADPDAAAQRLAPLLRRIAAGEEPALAVSGARHSMGGQSLLRDGWVLDALPLNGLAIDAEARVMRVGGGALWRDVVPALNAAGFSPAVMQSNNDFSIGGTLSVNAHGWHANSPPAASTVRRLRLLTADGAVVDCGPDDELFGLALGGYGLFGVILEAEIAILPNAMYVPDFATMPTRDYAAAFAERVVAPVEMAYGRLSVDPGSLFEEAVLGRYVPVPETRGTVLPLPALDYGGMQRLVFRNAAGSDTGKALRWWLEREAGPWLAERTSRNSLLNEPAAVFANREAGSTDILHEYFVPQARLWDFAQAARAMIRRDEGNLLNVTVRDVRRDERSALAYAREDVFGLVMLFVQERSAAGEERMQRMTRGLIDAALDVGGTYYLPYRLHATAEQLRRAYPAWDELVAAQRRHDPNGVFRNGLFRRYAEG</sequence>
<dbReference type="InterPro" id="IPR016164">
    <property type="entry name" value="FAD-linked_Oxase-like_C"/>
</dbReference>
<dbReference type="AlphaFoldDB" id="A0A0A0DAR1"/>
<comment type="caution">
    <text evidence="6">The sequence shown here is derived from an EMBL/GenBank/DDBJ whole genome shotgun (WGS) entry which is preliminary data.</text>
</comment>
<dbReference type="InterPro" id="IPR036318">
    <property type="entry name" value="FAD-bd_PCMH-like_sf"/>
</dbReference>
<dbReference type="PROSITE" id="PS51387">
    <property type="entry name" value="FAD_PCMH"/>
    <property type="match status" value="1"/>
</dbReference>
<evidence type="ECO:0000313" key="7">
    <source>
        <dbReference type="Proteomes" id="UP000029995"/>
    </source>
</evidence>
<protein>
    <recommendedName>
        <fullName evidence="5">FAD-binding PCMH-type domain-containing protein</fullName>
    </recommendedName>
</protein>
<dbReference type="RefSeq" id="WP_034833160.1">
    <property type="nucleotide sequence ID" value="NZ_JANX01000047.1"/>
</dbReference>
<organism evidence="6 7">
    <name type="scientific">Inquilinus limosus MP06</name>
    <dbReference type="NCBI Taxonomy" id="1398085"/>
    <lineage>
        <taxon>Bacteria</taxon>
        <taxon>Pseudomonadati</taxon>
        <taxon>Pseudomonadota</taxon>
        <taxon>Alphaproteobacteria</taxon>
        <taxon>Rhodospirillales</taxon>
        <taxon>Rhodospirillaceae</taxon>
        <taxon>Inquilinus</taxon>
    </lineage>
</organism>
<evidence type="ECO:0000259" key="5">
    <source>
        <dbReference type="PROSITE" id="PS51387"/>
    </source>
</evidence>
<dbReference type="SUPFAM" id="SSF56176">
    <property type="entry name" value="FAD-binding/transporter-associated domain-like"/>
    <property type="match status" value="1"/>
</dbReference>
<dbReference type="GO" id="GO:0016491">
    <property type="term" value="F:oxidoreductase activity"/>
    <property type="evidence" value="ECO:0007669"/>
    <property type="project" value="UniProtKB-KW"/>
</dbReference>
<dbReference type="InterPro" id="IPR006311">
    <property type="entry name" value="TAT_signal"/>
</dbReference>
<evidence type="ECO:0000256" key="1">
    <source>
        <dbReference type="ARBA" id="ARBA00005466"/>
    </source>
</evidence>
<gene>
    <name evidence="6" type="ORF">P409_06370</name>
</gene>
<proteinExistence type="inferred from homology"/>
<feature type="domain" description="FAD-binding PCMH-type" evidence="5">
    <location>
        <begin position="62"/>
        <end position="232"/>
    </location>
</feature>
<name>A0A0A0DAR1_9PROT</name>
<dbReference type="GO" id="GO:0071949">
    <property type="term" value="F:FAD binding"/>
    <property type="evidence" value="ECO:0007669"/>
    <property type="project" value="InterPro"/>
</dbReference>
<evidence type="ECO:0000256" key="3">
    <source>
        <dbReference type="ARBA" id="ARBA00022827"/>
    </source>
</evidence>
<dbReference type="OrthoDB" id="143770at2"/>
<dbReference type="Pfam" id="PF01565">
    <property type="entry name" value="FAD_binding_4"/>
    <property type="match status" value="1"/>
</dbReference>
<evidence type="ECO:0000313" key="6">
    <source>
        <dbReference type="EMBL" id="KGM35120.1"/>
    </source>
</evidence>
<dbReference type="SUPFAM" id="SSF55103">
    <property type="entry name" value="FAD-linked oxidases, C-terminal domain"/>
    <property type="match status" value="1"/>
</dbReference>
<dbReference type="Gene3D" id="1.10.45.10">
    <property type="entry name" value="Vanillyl-alcohol Oxidase, Chain A, domain 4"/>
    <property type="match status" value="1"/>
</dbReference>
<keyword evidence="4" id="KW-0560">Oxidoreductase</keyword>
<dbReference type="InterPro" id="IPR016171">
    <property type="entry name" value="Vanillyl_alc_oxidase_C-sub2"/>
</dbReference>
<dbReference type="PANTHER" id="PTHR13878">
    <property type="entry name" value="GULONOLACTONE OXIDASE"/>
    <property type="match status" value="1"/>
</dbReference>